<dbReference type="NCBIfam" id="NF002095">
    <property type="entry name" value="PRK00934.1"/>
    <property type="match status" value="1"/>
</dbReference>
<dbReference type="RefSeq" id="WP_148856744.1">
    <property type="nucleotide sequence ID" value="NZ_PHNJ01000002.1"/>
</dbReference>
<evidence type="ECO:0000313" key="13">
    <source>
        <dbReference type="EMBL" id="TYL39609.1"/>
    </source>
</evidence>
<dbReference type="GO" id="GO:0006164">
    <property type="term" value="P:purine nucleotide biosynthetic process"/>
    <property type="evidence" value="ECO:0007669"/>
    <property type="project" value="TreeGrafter"/>
</dbReference>
<evidence type="ECO:0000256" key="9">
    <source>
        <dbReference type="ARBA" id="ARBA00049535"/>
    </source>
</evidence>
<dbReference type="NCBIfam" id="TIGR01251">
    <property type="entry name" value="ribP_PPkin"/>
    <property type="match status" value="1"/>
</dbReference>
<feature type="binding site" evidence="10">
    <location>
        <position position="215"/>
    </location>
    <ligand>
        <name>D-ribose 5-phosphate</name>
        <dbReference type="ChEBI" id="CHEBI:78346"/>
    </ligand>
</feature>
<dbReference type="GO" id="GO:0000287">
    <property type="term" value="F:magnesium ion binding"/>
    <property type="evidence" value="ECO:0007669"/>
    <property type="project" value="UniProtKB-UniRule"/>
</dbReference>
<dbReference type="InterPro" id="IPR005946">
    <property type="entry name" value="Rib-P_diPkinase"/>
</dbReference>
<evidence type="ECO:0000256" key="6">
    <source>
        <dbReference type="ARBA" id="ARBA00022777"/>
    </source>
</evidence>
<dbReference type="Gene3D" id="3.40.50.2020">
    <property type="match status" value="2"/>
</dbReference>
<dbReference type="Pfam" id="PF13793">
    <property type="entry name" value="Pribosyltran_N"/>
    <property type="match status" value="1"/>
</dbReference>
<keyword evidence="14" id="KW-1185">Reference proteome</keyword>
<dbReference type="SMART" id="SM01400">
    <property type="entry name" value="Pribosyltran_N"/>
    <property type="match status" value="1"/>
</dbReference>
<dbReference type="Pfam" id="PF00156">
    <property type="entry name" value="Pribosyltran"/>
    <property type="match status" value="1"/>
</dbReference>
<dbReference type="GO" id="GO:0006015">
    <property type="term" value="P:5-phosphoribose 1-diphosphate biosynthetic process"/>
    <property type="evidence" value="ECO:0007669"/>
    <property type="project" value="UniProtKB-UniRule"/>
</dbReference>
<keyword evidence="6 10" id="KW-0418">Kinase</keyword>
<keyword evidence="7 10" id="KW-0067">ATP-binding</keyword>
<dbReference type="InterPro" id="IPR029057">
    <property type="entry name" value="PRTase-like"/>
</dbReference>
<dbReference type="OrthoDB" id="371997at2157"/>
<evidence type="ECO:0000256" key="4">
    <source>
        <dbReference type="ARBA" id="ARBA00022727"/>
    </source>
</evidence>
<evidence type="ECO:0000256" key="8">
    <source>
        <dbReference type="ARBA" id="ARBA00022842"/>
    </source>
</evidence>
<evidence type="ECO:0000256" key="3">
    <source>
        <dbReference type="ARBA" id="ARBA00022723"/>
    </source>
</evidence>
<evidence type="ECO:0000256" key="7">
    <source>
        <dbReference type="ARBA" id="ARBA00022840"/>
    </source>
</evidence>
<comment type="caution">
    <text evidence="10">Lacks conserved residue(s) required for the propagation of feature annotation.</text>
</comment>
<dbReference type="GO" id="GO:0005524">
    <property type="term" value="F:ATP binding"/>
    <property type="evidence" value="ECO:0007669"/>
    <property type="project" value="UniProtKB-KW"/>
</dbReference>
<comment type="caution">
    <text evidence="13">The sequence shown here is derived from an EMBL/GenBank/DDBJ whole genome shotgun (WGS) entry which is preliminary data.</text>
</comment>
<dbReference type="AlphaFoldDB" id="A0A8J8TT89"/>
<dbReference type="GO" id="GO:0004749">
    <property type="term" value="F:ribose phosphate diphosphokinase activity"/>
    <property type="evidence" value="ECO:0007669"/>
    <property type="project" value="UniProtKB-UniRule"/>
</dbReference>
<evidence type="ECO:0000256" key="1">
    <source>
        <dbReference type="ARBA" id="ARBA00022490"/>
    </source>
</evidence>
<keyword evidence="3 10" id="KW-0479">Metal-binding</keyword>
<dbReference type="UniPathway" id="UPA00087">
    <property type="reaction ID" value="UER00172"/>
</dbReference>
<dbReference type="PANTHER" id="PTHR10210:SF32">
    <property type="entry name" value="RIBOSE-PHOSPHATE PYROPHOSPHOKINASE 2"/>
    <property type="match status" value="1"/>
</dbReference>
<dbReference type="SUPFAM" id="SSF53271">
    <property type="entry name" value="PRTase-like"/>
    <property type="match status" value="2"/>
</dbReference>
<dbReference type="HAMAP" id="MF_00583_A">
    <property type="entry name" value="RibP_PPkinase_A"/>
    <property type="match status" value="1"/>
</dbReference>
<feature type="active site" evidence="10">
    <location>
        <position position="189"/>
    </location>
</feature>
<comment type="similarity">
    <text evidence="10">Belongs to the ribose-phosphate pyrophosphokinase family. Class III (archaeal) subfamily.</text>
</comment>
<comment type="function">
    <text evidence="10">Involved in the biosynthesis of the central metabolite phospho-alpha-D-ribosyl-1-pyrophosphate (PRPP) via the transfer of pyrophosphoryl group from ATP to 1-hydroxyl of ribose-5-phosphate (Rib-5-P).</text>
</comment>
<feature type="domain" description="Ribose-phosphate pyrophosphokinase N-terminal" evidence="12">
    <location>
        <begin position="1"/>
        <end position="115"/>
    </location>
</feature>
<organism evidence="13 14">
    <name type="scientific">Natronococcus pandeyae</name>
    <dbReference type="NCBI Taxonomy" id="2055836"/>
    <lineage>
        <taxon>Archaea</taxon>
        <taxon>Methanobacteriati</taxon>
        <taxon>Methanobacteriota</taxon>
        <taxon>Stenosarchaea group</taxon>
        <taxon>Halobacteria</taxon>
        <taxon>Halobacteriales</taxon>
        <taxon>Natrialbaceae</taxon>
        <taxon>Natronococcus</taxon>
    </lineage>
</organism>
<comment type="pathway">
    <text evidence="10">Metabolic intermediate biosynthesis; 5-phospho-alpha-D-ribose 1-diphosphate biosynthesis; 5-phospho-alpha-D-ribose 1-diphosphate from D-ribose 5-phosphate (route I): step 1/1.</text>
</comment>
<feature type="binding site" evidence="10">
    <location>
        <begin position="33"/>
        <end position="35"/>
    </location>
    <ligand>
        <name>ATP</name>
        <dbReference type="ChEBI" id="CHEBI:30616"/>
    </ligand>
</feature>
<evidence type="ECO:0000256" key="2">
    <source>
        <dbReference type="ARBA" id="ARBA00022679"/>
    </source>
</evidence>
<dbReference type="CDD" id="cd06223">
    <property type="entry name" value="PRTases_typeI"/>
    <property type="match status" value="1"/>
</dbReference>
<protein>
    <recommendedName>
        <fullName evidence="10">Ribose-phosphate pyrophosphokinase</fullName>
        <shortName evidence="10">RPPK</shortName>
        <ecNumber evidence="10">2.7.6.1</ecNumber>
    </recommendedName>
    <alternativeName>
        <fullName evidence="10">5-phospho-D-ribosyl alpha-1-diphosphate synthase</fullName>
    </alternativeName>
    <alternativeName>
        <fullName evidence="10">Phosphoribosyl diphosphate synthase</fullName>
    </alternativeName>
    <alternativeName>
        <fullName evidence="10">Phosphoribosyl pyrophosphate synthase</fullName>
        <shortName evidence="10">P-Rib-PP synthase</shortName>
        <shortName evidence="10">PRPP synthase</shortName>
        <shortName evidence="10">PRPPase</shortName>
    </alternativeName>
</protein>
<evidence type="ECO:0000259" key="11">
    <source>
        <dbReference type="Pfam" id="PF00156"/>
    </source>
</evidence>
<gene>
    <name evidence="10" type="primary">prs</name>
    <name evidence="13" type="ORF">CV102_04780</name>
</gene>
<feature type="binding site" evidence="10">
    <location>
        <position position="127"/>
    </location>
    <ligand>
        <name>Mg(2+)</name>
        <dbReference type="ChEBI" id="CHEBI:18420"/>
        <label>1</label>
    </ligand>
</feature>
<dbReference type="Proteomes" id="UP000766904">
    <property type="component" value="Unassembled WGS sequence"/>
</dbReference>
<evidence type="ECO:0000313" key="14">
    <source>
        <dbReference type="Proteomes" id="UP000766904"/>
    </source>
</evidence>
<dbReference type="InterPro" id="IPR000836">
    <property type="entry name" value="PRTase_dom"/>
</dbReference>
<keyword evidence="5 10" id="KW-0547">Nucleotide-binding</keyword>
<keyword evidence="8 10" id="KW-0460">Magnesium</keyword>
<keyword evidence="1 10" id="KW-0963">Cytoplasm</keyword>
<proteinExistence type="inferred from homology"/>
<dbReference type="PANTHER" id="PTHR10210">
    <property type="entry name" value="RIBOSE-PHOSPHATE DIPHOSPHOKINASE FAMILY MEMBER"/>
    <property type="match status" value="1"/>
</dbReference>
<reference evidence="13" key="1">
    <citation type="submission" date="2017-11" db="EMBL/GenBank/DDBJ databases">
        <authorList>
            <person name="Kajale S.C."/>
            <person name="Sharma A."/>
        </authorList>
    </citation>
    <scope>NUCLEOTIDE SEQUENCE</scope>
    <source>
        <strain evidence="13">LS1_42</strain>
    </source>
</reference>
<dbReference type="InterPro" id="IPR029099">
    <property type="entry name" value="Pribosyltran_N"/>
</dbReference>
<dbReference type="GO" id="GO:0016301">
    <property type="term" value="F:kinase activity"/>
    <property type="evidence" value="ECO:0007669"/>
    <property type="project" value="UniProtKB-KW"/>
</dbReference>
<feature type="binding site" evidence="10">
    <location>
        <position position="165"/>
    </location>
    <ligand>
        <name>Mg(2+)</name>
        <dbReference type="ChEBI" id="CHEBI:18420"/>
        <label>2</label>
    </ligand>
</feature>
<evidence type="ECO:0000256" key="5">
    <source>
        <dbReference type="ARBA" id="ARBA00022741"/>
    </source>
</evidence>
<comment type="cofactor">
    <cofactor evidence="10">
        <name>Mg(2+)</name>
        <dbReference type="ChEBI" id="CHEBI:18420"/>
    </cofactor>
    <text evidence="10">Binds 2 Mg(2+) ions per subunit.</text>
</comment>
<comment type="catalytic activity">
    <reaction evidence="9 10">
        <text>D-ribose 5-phosphate + ATP = 5-phospho-alpha-D-ribose 1-diphosphate + AMP + H(+)</text>
        <dbReference type="Rhea" id="RHEA:15609"/>
        <dbReference type="ChEBI" id="CHEBI:15378"/>
        <dbReference type="ChEBI" id="CHEBI:30616"/>
        <dbReference type="ChEBI" id="CHEBI:58017"/>
        <dbReference type="ChEBI" id="CHEBI:78346"/>
        <dbReference type="ChEBI" id="CHEBI:456215"/>
        <dbReference type="EC" id="2.7.6.1"/>
    </reaction>
</comment>
<keyword evidence="2 10" id="KW-0808">Transferase</keyword>
<dbReference type="GO" id="GO:0002189">
    <property type="term" value="C:ribose phosphate diphosphokinase complex"/>
    <property type="evidence" value="ECO:0007669"/>
    <property type="project" value="TreeGrafter"/>
</dbReference>
<dbReference type="InterPro" id="IPR037514">
    <property type="entry name" value="Rib-P_diPkinase_arc"/>
</dbReference>
<keyword evidence="4 10" id="KW-0545">Nucleotide biosynthesis</keyword>
<sequence>MIISGSASQSLAATLARELEEPLAAVEYDRFPDGELLAAVPEVAEAEANVDRAVVVASTVSSDAHLEVLQLQDAAREAGANEVVTVLPYMGYGRQDKAFEPGHPISARAVARAISTGADRVLTVNPHEEAICDFFDPSATAVDAADRLAEPLPDGLEDPVFLSPDEGAIELAETVRDAYGTGETDYFEKTRHSGTEVEISPSDVAVADRDVVVTDDIIATGSTMSEAVEVLQERDVGRVFVTCVHPLLARDAVTKLSKAGVETIYGTDTIERQHSAVSVASTIAEKL</sequence>
<dbReference type="EC" id="2.7.6.1" evidence="10"/>
<feature type="binding site" evidence="10">
    <location>
        <position position="191"/>
    </location>
    <ligand>
        <name>D-ribose 5-phosphate</name>
        <dbReference type="ChEBI" id="CHEBI:78346"/>
    </ligand>
</feature>
<dbReference type="EMBL" id="PHNJ01000002">
    <property type="protein sequence ID" value="TYL39609.1"/>
    <property type="molecule type" value="Genomic_DNA"/>
</dbReference>
<comment type="subcellular location">
    <subcellularLocation>
        <location evidence="10">Cytoplasm</location>
    </subcellularLocation>
</comment>
<evidence type="ECO:0000259" key="12">
    <source>
        <dbReference type="Pfam" id="PF13793"/>
    </source>
</evidence>
<feature type="binding site" evidence="10">
    <location>
        <begin position="94"/>
        <end position="95"/>
    </location>
    <ligand>
        <name>ATP</name>
        <dbReference type="ChEBI" id="CHEBI:30616"/>
    </ligand>
</feature>
<dbReference type="GO" id="GO:0005737">
    <property type="term" value="C:cytoplasm"/>
    <property type="evidence" value="ECO:0007669"/>
    <property type="project" value="UniProtKB-SubCell"/>
</dbReference>
<accession>A0A8J8TT89</accession>
<evidence type="ECO:0000256" key="10">
    <source>
        <dbReference type="HAMAP-Rule" id="MF_00583"/>
    </source>
</evidence>
<feature type="domain" description="Phosphoribosyltransferase" evidence="11">
    <location>
        <begin position="154"/>
        <end position="249"/>
    </location>
</feature>
<name>A0A8J8TT89_9EURY</name>